<evidence type="ECO:0000256" key="1">
    <source>
        <dbReference type="ARBA" id="ARBA00001961"/>
    </source>
</evidence>
<dbReference type="SMART" id="SM00702">
    <property type="entry name" value="P4Hc"/>
    <property type="match status" value="1"/>
</dbReference>
<sequence>MDPLIDALITQGYFIWDDFLESEEVLRLRDAIPEKWKEARIGRNDDLIKVERIRSDKIQWLQAGKSQAVDEYLAKMEEIRLAVNRYLYLGLFEYEAHFAKYEQGDFYQKHLDSFRGQENRKLTTVFYLNDTWQEGNGGELVMYDLQDQHLQTVQPKGGRLVVFLSEQFPHEVLTSHVDRFSIAGWFRINGVRDNMLDISR</sequence>
<organism evidence="9 10">
    <name type="scientific">Vibrio navarrensis</name>
    <dbReference type="NCBI Taxonomy" id="29495"/>
    <lineage>
        <taxon>Bacteria</taxon>
        <taxon>Pseudomonadati</taxon>
        <taxon>Pseudomonadota</taxon>
        <taxon>Gammaproteobacteria</taxon>
        <taxon>Vibrionales</taxon>
        <taxon>Vibrionaceae</taxon>
        <taxon>Vibrio</taxon>
    </lineage>
</organism>
<dbReference type="PANTHER" id="PTHR12907:SF26">
    <property type="entry name" value="HIF PROLYL HYDROXYLASE, ISOFORM C"/>
    <property type="match status" value="1"/>
</dbReference>
<gene>
    <name evidence="9" type="ORF">EA26_07030</name>
    <name evidence="8" type="ORF">RZY48_001955</name>
</gene>
<dbReference type="EMBL" id="JMCG01000001">
    <property type="protein sequence ID" value="KGK11069.1"/>
    <property type="molecule type" value="Genomic_DNA"/>
</dbReference>
<evidence type="ECO:0000313" key="9">
    <source>
        <dbReference type="EMBL" id="KGK11069.1"/>
    </source>
</evidence>
<name>A0A099LTU4_9VIBR</name>
<dbReference type="Gene3D" id="2.60.120.620">
    <property type="entry name" value="q2cbj1_9rhob like domain"/>
    <property type="match status" value="1"/>
</dbReference>
<keyword evidence="6" id="KW-0408">Iron</keyword>
<evidence type="ECO:0000256" key="3">
    <source>
        <dbReference type="ARBA" id="ARBA00022896"/>
    </source>
</evidence>
<dbReference type="GO" id="GO:0071456">
    <property type="term" value="P:cellular response to hypoxia"/>
    <property type="evidence" value="ECO:0007669"/>
    <property type="project" value="TreeGrafter"/>
</dbReference>
<dbReference type="InterPro" id="IPR005123">
    <property type="entry name" value="Oxoglu/Fe-dep_dioxygenase_dom"/>
</dbReference>
<evidence type="ECO:0000256" key="6">
    <source>
        <dbReference type="ARBA" id="ARBA00023004"/>
    </source>
</evidence>
<keyword evidence="3" id="KW-0847">Vitamin C</keyword>
<proteinExistence type="predicted"/>
<dbReference type="GO" id="GO:0008198">
    <property type="term" value="F:ferrous iron binding"/>
    <property type="evidence" value="ECO:0007669"/>
    <property type="project" value="TreeGrafter"/>
</dbReference>
<dbReference type="InterPro" id="IPR051559">
    <property type="entry name" value="HIF_prolyl_hydroxylases"/>
</dbReference>
<keyword evidence="2" id="KW-0479">Metal-binding</keyword>
<evidence type="ECO:0000313" key="10">
    <source>
        <dbReference type="Proteomes" id="UP000029994"/>
    </source>
</evidence>
<dbReference type="EMBL" id="ABNSCA010000004">
    <property type="protein sequence ID" value="ELN6932562.1"/>
    <property type="molecule type" value="Genomic_DNA"/>
</dbReference>
<keyword evidence="5" id="KW-0560">Oxidoreductase</keyword>
<dbReference type="InterPro" id="IPR044862">
    <property type="entry name" value="Pro_4_hyd_alph_FE2OG_OXY"/>
</dbReference>
<dbReference type="PANTHER" id="PTHR12907">
    <property type="entry name" value="EGL NINE HOMOLOG-RELATED"/>
    <property type="match status" value="1"/>
</dbReference>
<dbReference type="Proteomes" id="UP000029994">
    <property type="component" value="Unassembled WGS sequence"/>
</dbReference>
<keyword evidence="10" id="KW-1185">Reference proteome</keyword>
<dbReference type="GO" id="GO:0031543">
    <property type="term" value="F:peptidyl-proline dioxygenase activity"/>
    <property type="evidence" value="ECO:0007669"/>
    <property type="project" value="TreeGrafter"/>
</dbReference>
<protein>
    <submittedName>
        <fullName evidence="8">2OG-Fe(II) oxygenase</fullName>
    </submittedName>
</protein>
<dbReference type="GeneID" id="95679885"/>
<comment type="caution">
    <text evidence="9">The sequence shown here is derived from an EMBL/GenBank/DDBJ whole genome shotgun (WGS) entry which is preliminary data.</text>
</comment>
<evidence type="ECO:0000259" key="7">
    <source>
        <dbReference type="PROSITE" id="PS51471"/>
    </source>
</evidence>
<dbReference type="Pfam" id="PF13640">
    <property type="entry name" value="2OG-FeII_Oxy_3"/>
    <property type="match status" value="1"/>
</dbReference>
<dbReference type="STRING" id="29495.EA26_07030"/>
<dbReference type="InterPro" id="IPR006620">
    <property type="entry name" value="Pro_4_hyd_alph"/>
</dbReference>
<accession>A0A099LTU4</accession>
<keyword evidence="4" id="KW-0223">Dioxygenase</keyword>
<evidence type="ECO:0000313" key="8">
    <source>
        <dbReference type="EMBL" id="ELN6932562.1"/>
    </source>
</evidence>
<dbReference type="Proteomes" id="UP001253463">
    <property type="component" value="Unassembled WGS sequence"/>
</dbReference>
<reference evidence="9 10" key="1">
    <citation type="submission" date="2014-04" db="EMBL/GenBank/DDBJ databases">
        <title>Genome sequencing of Vibrio navarrensis strains.</title>
        <authorList>
            <person name="Gladney L.M."/>
            <person name="Katz L.S."/>
            <person name="Marino-Ramirez L."/>
            <person name="Jordan I.K."/>
        </authorList>
    </citation>
    <scope>NUCLEOTIDE SEQUENCE [LARGE SCALE GENOMIC DNA]</scope>
    <source>
        <strain evidence="9 10">ATCC 51183</strain>
    </source>
</reference>
<dbReference type="GO" id="GO:0031418">
    <property type="term" value="F:L-ascorbic acid binding"/>
    <property type="evidence" value="ECO:0007669"/>
    <property type="project" value="UniProtKB-KW"/>
</dbReference>
<evidence type="ECO:0000256" key="5">
    <source>
        <dbReference type="ARBA" id="ARBA00023002"/>
    </source>
</evidence>
<feature type="domain" description="Fe2OG dioxygenase" evidence="7">
    <location>
        <begin position="75"/>
        <end position="188"/>
    </location>
</feature>
<comment type="cofactor">
    <cofactor evidence="1">
        <name>L-ascorbate</name>
        <dbReference type="ChEBI" id="CHEBI:38290"/>
    </cofactor>
</comment>
<dbReference type="RefSeq" id="WP_039426037.1">
    <property type="nucleotide sequence ID" value="NZ_CP035680.1"/>
</dbReference>
<dbReference type="AlphaFoldDB" id="A0A099LTU4"/>
<dbReference type="PROSITE" id="PS51471">
    <property type="entry name" value="FE2OG_OXY"/>
    <property type="match status" value="1"/>
</dbReference>
<dbReference type="eggNOG" id="COG3751">
    <property type="taxonomic scope" value="Bacteria"/>
</dbReference>
<evidence type="ECO:0000256" key="2">
    <source>
        <dbReference type="ARBA" id="ARBA00022723"/>
    </source>
</evidence>
<evidence type="ECO:0000256" key="4">
    <source>
        <dbReference type="ARBA" id="ARBA00022964"/>
    </source>
</evidence>
<reference evidence="8" key="2">
    <citation type="submission" date="2023-10" db="EMBL/GenBank/DDBJ databases">
        <authorList>
            <consortium name="PulseNet: The National Subtyping Network for Foodborne Disease Surveillance"/>
        </authorList>
    </citation>
    <scope>NUCLEOTIDE SEQUENCE</scope>
    <source>
        <strain evidence="8">PNUSAV004886</strain>
    </source>
</reference>